<reference evidence="7 8" key="1">
    <citation type="submission" date="2016-10" db="EMBL/GenBank/DDBJ databases">
        <authorList>
            <person name="de Groot N.N."/>
        </authorList>
    </citation>
    <scope>NUCLEOTIDE SEQUENCE [LARGE SCALE GENOMIC DNA]</scope>
    <source>
        <strain evidence="7 8">DSM 7343</strain>
    </source>
</reference>
<accession>A0A1H3VXE2</accession>
<feature type="transmembrane region" description="Helical" evidence="5">
    <location>
        <begin position="134"/>
        <end position="153"/>
    </location>
</feature>
<keyword evidence="8" id="KW-1185">Reference proteome</keyword>
<feature type="transmembrane region" description="Helical" evidence="5">
    <location>
        <begin position="65"/>
        <end position="86"/>
    </location>
</feature>
<proteinExistence type="predicted"/>
<dbReference type="GO" id="GO:0030416">
    <property type="term" value="P:methylamine metabolic process"/>
    <property type="evidence" value="ECO:0007669"/>
    <property type="project" value="InterPro"/>
</dbReference>
<evidence type="ECO:0000256" key="4">
    <source>
        <dbReference type="ARBA" id="ARBA00023136"/>
    </source>
</evidence>
<sequence>MSQIVNNGAIHRLTNRLSSPPGRWCYHLLKLVLVIVFLWSGISKAIHPLQFAEIIGAYGLLPEVLIFPVAISLISLEIIAAIGLIFDKRGSLSLITLMMILFMGILIYGITLGLDIDCGCFGPEDPEAEAFHNLRGALYRDFSLMFAIVYLYLWRFTNRLTPSPWWGHGDNQAQTKEV</sequence>
<evidence type="ECO:0000259" key="6">
    <source>
        <dbReference type="Pfam" id="PF07291"/>
    </source>
</evidence>
<dbReference type="AlphaFoldDB" id="A0A1H3VXE2"/>
<evidence type="ECO:0000313" key="8">
    <source>
        <dbReference type="Proteomes" id="UP000199409"/>
    </source>
</evidence>
<dbReference type="OrthoDB" id="5420183at2"/>
<feature type="transmembrane region" description="Helical" evidence="5">
    <location>
        <begin position="93"/>
        <end position="114"/>
    </location>
</feature>
<dbReference type="GO" id="GO:0016020">
    <property type="term" value="C:membrane"/>
    <property type="evidence" value="ECO:0007669"/>
    <property type="project" value="UniProtKB-SubCell"/>
</dbReference>
<dbReference type="STRING" id="37625.SAMN05660420_00346"/>
<dbReference type="EMBL" id="FNQN01000001">
    <property type="protein sequence ID" value="SDZ79525.1"/>
    <property type="molecule type" value="Genomic_DNA"/>
</dbReference>
<evidence type="ECO:0000313" key="7">
    <source>
        <dbReference type="EMBL" id="SDZ79525.1"/>
    </source>
</evidence>
<organism evidence="7 8">
    <name type="scientific">Desulfuromusa kysingii</name>
    <dbReference type="NCBI Taxonomy" id="37625"/>
    <lineage>
        <taxon>Bacteria</taxon>
        <taxon>Pseudomonadati</taxon>
        <taxon>Thermodesulfobacteriota</taxon>
        <taxon>Desulfuromonadia</taxon>
        <taxon>Desulfuromonadales</taxon>
        <taxon>Geopsychrobacteraceae</taxon>
        <taxon>Desulfuromusa</taxon>
    </lineage>
</organism>
<keyword evidence="3 5" id="KW-1133">Transmembrane helix</keyword>
<dbReference type="Proteomes" id="UP000199409">
    <property type="component" value="Unassembled WGS sequence"/>
</dbReference>
<comment type="subcellular location">
    <subcellularLocation>
        <location evidence="1">Membrane</location>
        <topology evidence="1">Multi-pass membrane protein</topology>
    </subcellularLocation>
</comment>
<keyword evidence="4 5" id="KW-0472">Membrane</keyword>
<feature type="domain" description="Methylamine utilisation protein MauE" evidence="6">
    <location>
        <begin position="24"/>
        <end position="152"/>
    </location>
</feature>
<dbReference type="InterPro" id="IPR009908">
    <property type="entry name" value="Methylamine_util_MauE"/>
</dbReference>
<evidence type="ECO:0000256" key="3">
    <source>
        <dbReference type="ARBA" id="ARBA00022989"/>
    </source>
</evidence>
<gene>
    <name evidence="7" type="ORF">SAMN05660420_00346</name>
</gene>
<evidence type="ECO:0000256" key="1">
    <source>
        <dbReference type="ARBA" id="ARBA00004141"/>
    </source>
</evidence>
<protein>
    <submittedName>
        <fullName evidence="7">Methylamine utilisation protein MauE</fullName>
    </submittedName>
</protein>
<dbReference type="Pfam" id="PF07291">
    <property type="entry name" value="MauE"/>
    <property type="match status" value="1"/>
</dbReference>
<name>A0A1H3VXE2_9BACT</name>
<dbReference type="UniPathway" id="UPA00895"/>
<evidence type="ECO:0000256" key="5">
    <source>
        <dbReference type="SAM" id="Phobius"/>
    </source>
</evidence>
<feature type="transmembrane region" description="Helical" evidence="5">
    <location>
        <begin position="24"/>
        <end position="42"/>
    </location>
</feature>
<evidence type="ECO:0000256" key="2">
    <source>
        <dbReference type="ARBA" id="ARBA00022692"/>
    </source>
</evidence>
<dbReference type="RefSeq" id="WP_092344199.1">
    <property type="nucleotide sequence ID" value="NZ_FNQN01000001.1"/>
</dbReference>
<keyword evidence="2 5" id="KW-0812">Transmembrane</keyword>